<dbReference type="SMART" id="SM00382">
    <property type="entry name" value="AAA"/>
    <property type="match status" value="1"/>
</dbReference>
<dbReference type="CDD" id="cd00130">
    <property type="entry name" value="PAS"/>
    <property type="match status" value="1"/>
</dbReference>
<dbReference type="InterPro" id="IPR003593">
    <property type="entry name" value="AAA+_ATPase"/>
</dbReference>
<dbReference type="SMART" id="SM00091">
    <property type="entry name" value="PAS"/>
    <property type="match status" value="2"/>
</dbReference>
<dbReference type="Gene3D" id="3.40.50.300">
    <property type="entry name" value="P-loop containing nucleotide triphosphate hydrolases"/>
    <property type="match status" value="1"/>
</dbReference>
<keyword evidence="3" id="KW-0805">Transcription regulation</keyword>
<dbReference type="Gene3D" id="1.10.10.60">
    <property type="entry name" value="Homeodomain-like"/>
    <property type="match status" value="1"/>
</dbReference>
<evidence type="ECO:0000256" key="4">
    <source>
        <dbReference type="ARBA" id="ARBA00023163"/>
    </source>
</evidence>
<dbReference type="PROSITE" id="PS50112">
    <property type="entry name" value="PAS"/>
    <property type="match status" value="1"/>
</dbReference>
<dbReference type="Pfam" id="PF25601">
    <property type="entry name" value="AAA_lid_14"/>
    <property type="match status" value="1"/>
</dbReference>
<protein>
    <submittedName>
        <fullName evidence="9">Sigma 54-interacting transcriptional regulator</fullName>
    </submittedName>
</protein>
<dbReference type="InterPro" id="IPR035965">
    <property type="entry name" value="PAS-like_dom_sf"/>
</dbReference>
<keyword evidence="4" id="KW-0804">Transcription</keyword>
<dbReference type="PROSITE" id="PS50113">
    <property type="entry name" value="PAC"/>
    <property type="match status" value="1"/>
</dbReference>
<evidence type="ECO:0000313" key="10">
    <source>
        <dbReference type="Proteomes" id="UP000588491"/>
    </source>
</evidence>
<dbReference type="GO" id="GO:0005524">
    <property type="term" value="F:ATP binding"/>
    <property type="evidence" value="ECO:0007669"/>
    <property type="project" value="UniProtKB-KW"/>
</dbReference>
<dbReference type="EMBL" id="JABBPK010000001">
    <property type="protein sequence ID" value="NMO79402.1"/>
    <property type="molecule type" value="Genomic_DNA"/>
</dbReference>
<evidence type="ECO:0000259" key="6">
    <source>
        <dbReference type="PROSITE" id="PS50045"/>
    </source>
</evidence>
<evidence type="ECO:0000256" key="3">
    <source>
        <dbReference type="ARBA" id="ARBA00023015"/>
    </source>
</evidence>
<feature type="domain" description="PAS" evidence="7">
    <location>
        <begin position="116"/>
        <end position="161"/>
    </location>
</feature>
<evidence type="ECO:0000256" key="5">
    <source>
        <dbReference type="SAM" id="Coils"/>
    </source>
</evidence>
<dbReference type="CDD" id="cd00009">
    <property type="entry name" value="AAA"/>
    <property type="match status" value="1"/>
</dbReference>
<feature type="domain" description="PAC" evidence="8">
    <location>
        <begin position="183"/>
        <end position="235"/>
    </location>
</feature>
<dbReference type="AlphaFoldDB" id="A0A7Y0KBV7"/>
<evidence type="ECO:0000256" key="2">
    <source>
        <dbReference type="ARBA" id="ARBA00022840"/>
    </source>
</evidence>
<name>A0A7Y0KBV7_9BACI</name>
<dbReference type="GO" id="GO:0043565">
    <property type="term" value="F:sequence-specific DNA binding"/>
    <property type="evidence" value="ECO:0007669"/>
    <property type="project" value="InterPro"/>
</dbReference>
<dbReference type="GO" id="GO:0006355">
    <property type="term" value="P:regulation of DNA-templated transcription"/>
    <property type="evidence" value="ECO:0007669"/>
    <property type="project" value="InterPro"/>
</dbReference>
<dbReference type="InterPro" id="IPR027417">
    <property type="entry name" value="P-loop_NTPase"/>
</dbReference>
<dbReference type="InterPro" id="IPR025662">
    <property type="entry name" value="Sigma_54_int_dom_ATP-bd_1"/>
</dbReference>
<evidence type="ECO:0000259" key="8">
    <source>
        <dbReference type="PROSITE" id="PS50113"/>
    </source>
</evidence>
<dbReference type="PROSITE" id="PS00675">
    <property type="entry name" value="SIGMA54_INTERACT_1"/>
    <property type="match status" value="1"/>
</dbReference>
<dbReference type="Gene3D" id="1.10.8.60">
    <property type="match status" value="1"/>
</dbReference>
<dbReference type="RefSeq" id="WP_169189217.1">
    <property type="nucleotide sequence ID" value="NZ_JABBPK010000001.1"/>
</dbReference>
<dbReference type="Pfam" id="PF00158">
    <property type="entry name" value="Sigma54_activat"/>
    <property type="match status" value="1"/>
</dbReference>
<keyword evidence="5" id="KW-0175">Coiled coil</keyword>
<dbReference type="InterPro" id="IPR002078">
    <property type="entry name" value="Sigma_54_int"/>
</dbReference>
<dbReference type="InterPro" id="IPR009057">
    <property type="entry name" value="Homeodomain-like_sf"/>
</dbReference>
<dbReference type="Proteomes" id="UP000588491">
    <property type="component" value="Unassembled WGS sequence"/>
</dbReference>
<evidence type="ECO:0000256" key="1">
    <source>
        <dbReference type="ARBA" id="ARBA00022741"/>
    </source>
</evidence>
<gene>
    <name evidence="9" type="ORF">HHU08_20875</name>
</gene>
<dbReference type="InterPro" id="IPR058031">
    <property type="entry name" value="AAA_lid_NorR"/>
</dbReference>
<dbReference type="PANTHER" id="PTHR32071:SF57">
    <property type="entry name" value="C4-DICARBOXYLATE TRANSPORT TRANSCRIPTIONAL REGULATORY PROTEIN DCTD"/>
    <property type="match status" value="1"/>
</dbReference>
<evidence type="ECO:0000313" key="9">
    <source>
        <dbReference type="EMBL" id="NMO79402.1"/>
    </source>
</evidence>
<dbReference type="InterPro" id="IPR000700">
    <property type="entry name" value="PAS-assoc_C"/>
</dbReference>
<keyword evidence="1" id="KW-0547">Nucleotide-binding</keyword>
<accession>A0A7Y0KBV7</accession>
<dbReference type="SUPFAM" id="SSF52540">
    <property type="entry name" value="P-loop containing nucleoside triphosphate hydrolases"/>
    <property type="match status" value="1"/>
</dbReference>
<dbReference type="Pfam" id="PF13426">
    <property type="entry name" value="PAS_9"/>
    <property type="match status" value="2"/>
</dbReference>
<organism evidence="9 10">
    <name type="scientific">Niallia alba</name>
    <dbReference type="NCBI Taxonomy" id="2729105"/>
    <lineage>
        <taxon>Bacteria</taxon>
        <taxon>Bacillati</taxon>
        <taxon>Bacillota</taxon>
        <taxon>Bacilli</taxon>
        <taxon>Bacillales</taxon>
        <taxon>Bacillaceae</taxon>
        <taxon>Niallia</taxon>
    </lineage>
</organism>
<evidence type="ECO:0000259" key="7">
    <source>
        <dbReference type="PROSITE" id="PS50112"/>
    </source>
</evidence>
<dbReference type="PROSITE" id="PS50045">
    <property type="entry name" value="SIGMA54_INTERACT_4"/>
    <property type="match status" value="1"/>
</dbReference>
<dbReference type="NCBIfam" id="TIGR00229">
    <property type="entry name" value="sensory_box"/>
    <property type="match status" value="1"/>
</dbReference>
<dbReference type="InterPro" id="IPR000014">
    <property type="entry name" value="PAS"/>
</dbReference>
<dbReference type="Pfam" id="PF02954">
    <property type="entry name" value="HTH_8"/>
    <property type="match status" value="1"/>
</dbReference>
<keyword evidence="10" id="KW-1185">Reference proteome</keyword>
<feature type="coiled-coil region" evidence="5">
    <location>
        <begin position="226"/>
        <end position="253"/>
    </location>
</feature>
<reference evidence="9 10" key="1">
    <citation type="submission" date="2020-04" db="EMBL/GenBank/DDBJ databases">
        <title>Bacillus sp. UniB3 isolated from commercial digestive syrup.</title>
        <authorList>
            <person name="Thorat V."/>
            <person name="Kirdat K."/>
            <person name="Tiwarekar B."/>
            <person name="Yadav A."/>
        </authorList>
    </citation>
    <scope>NUCLEOTIDE SEQUENCE [LARGE SCALE GENOMIC DNA]</scope>
    <source>
        <strain evidence="9 10">UniB3</strain>
    </source>
</reference>
<proteinExistence type="predicted"/>
<keyword evidence="2" id="KW-0067">ATP-binding</keyword>
<dbReference type="SUPFAM" id="SSF46689">
    <property type="entry name" value="Homeodomain-like"/>
    <property type="match status" value="1"/>
</dbReference>
<dbReference type="Gene3D" id="3.30.450.20">
    <property type="entry name" value="PAS domain"/>
    <property type="match status" value="1"/>
</dbReference>
<feature type="domain" description="Sigma-54 factor interaction" evidence="6">
    <location>
        <begin position="257"/>
        <end position="479"/>
    </location>
</feature>
<sequence length="560" mass="64119">MMEQKILDYFPLGIILTNDIGTVLYRNELAWKMTKKVIDNIIGINILDVITNSSINKCIKNGQSVISSMKLNDTDAAIIYETSLPRMGDSPIGLTFMLHESLIEHLAFHTKRIGGLKQEFDLIMSLVGELITISDANGIIMRVNEACERIMGVKEREFVGKPIEQMEKEKIIDNSSTKRVIKEGRNVTVVQTTKSGKRLLVKGYPIFNEKGELEKVINISKDITETEELLTKLNETKELLKEYQTELHSKSHEKDEVIIKSPLMKKTYDLIEWIAEVDSPVLFRGESGVGKEFFANILHQKSSRRGGPFVKVNLGSIPEEMIETELFGSRGSFIKSGAIVTAQNGVLFLDEMEKLPVHLQVKLLQVFQEKKMNNPVNEGEILINVRVICSTTQDLEKLMEENLFRSDLYYWLNVAPIYIPSLRERSEEIPFLAHHFLTVFNEIYNRNKRFNQSIFQIFMEYPWTGNVRELQNTIERLVVTISAEELTEKHLSYTMLKKAIRKNGENQSLKEMVETFEKHIIEEAIENSRTLKDASIKLGIDASTLSRKIKKLGIDIAKMQ</sequence>
<dbReference type="InterPro" id="IPR002197">
    <property type="entry name" value="HTH_Fis"/>
</dbReference>
<dbReference type="PANTHER" id="PTHR32071">
    <property type="entry name" value="TRANSCRIPTIONAL REGULATORY PROTEIN"/>
    <property type="match status" value="1"/>
</dbReference>
<comment type="caution">
    <text evidence="9">The sequence shown here is derived from an EMBL/GenBank/DDBJ whole genome shotgun (WGS) entry which is preliminary data.</text>
</comment>
<dbReference type="SUPFAM" id="SSF55785">
    <property type="entry name" value="PYP-like sensor domain (PAS domain)"/>
    <property type="match status" value="2"/>
</dbReference>